<comment type="caution">
    <text evidence="3">The sequence shown here is derived from an EMBL/GenBank/DDBJ whole genome shotgun (WGS) entry which is preliminary data.</text>
</comment>
<evidence type="ECO:0000313" key="4">
    <source>
        <dbReference type="Proteomes" id="UP000518300"/>
    </source>
</evidence>
<dbReference type="Pfam" id="PF15648">
    <property type="entry name" value="Tox-REase-5"/>
    <property type="match status" value="1"/>
</dbReference>
<dbReference type="InterPro" id="IPR028904">
    <property type="entry name" value="Tox-REase-5_dom"/>
</dbReference>
<evidence type="ECO:0000259" key="2">
    <source>
        <dbReference type="Pfam" id="PF15648"/>
    </source>
</evidence>
<accession>A0A848M0V4</accession>
<dbReference type="Proteomes" id="UP000518300">
    <property type="component" value="Unassembled WGS sequence"/>
</dbReference>
<feature type="compositionally biased region" description="Polar residues" evidence="1">
    <location>
        <begin position="35"/>
        <end position="45"/>
    </location>
</feature>
<feature type="compositionally biased region" description="Gly residues" evidence="1">
    <location>
        <begin position="1"/>
        <end position="14"/>
    </location>
</feature>
<sequence length="154" mass="16903">MTSRSVGGGGGGGSAKPPTAQGPGKWVSKKPAGSAESQRYQQQVTGRPASEVYMVNDVEYDGFSPHQVLLEAKGEQYQQFFDADGIPLPWFARGEGFKGLMEQARRQSQLAERLGLPLEWHVAEAHTTLAFEQLFKQAGLKNIQVVHVPLRPKR</sequence>
<evidence type="ECO:0000256" key="1">
    <source>
        <dbReference type="SAM" id="MobiDB-lite"/>
    </source>
</evidence>
<keyword evidence="4" id="KW-1185">Reference proteome</keyword>
<organism evidence="3 4">
    <name type="scientific">Pyxidicoccus fallax</name>
    <dbReference type="NCBI Taxonomy" id="394095"/>
    <lineage>
        <taxon>Bacteria</taxon>
        <taxon>Pseudomonadati</taxon>
        <taxon>Myxococcota</taxon>
        <taxon>Myxococcia</taxon>
        <taxon>Myxococcales</taxon>
        <taxon>Cystobacterineae</taxon>
        <taxon>Myxococcaceae</taxon>
        <taxon>Pyxidicoccus</taxon>
    </lineage>
</organism>
<gene>
    <name evidence="3" type="ORF">HG543_52800</name>
</gene>
<dbReference type="EMBL" id="JABBJJ010000627">
    <property type="protein sequence ID" value="NMO23481.1"/>
    <property type="molecule type" value="Genomic_DNA"/>
</dbReference>
<reference evidence="3 4" key="1">
    <citation type="submission" date="2020-04" db="EMBL/GenBank/DDBJ databases">
        <title>Draft genome of Pyxidicoccus fallax type strain.</title>
        <authorList>
            <person name="Whitworth D.E."/>
        </authorList>
    </citation>
    <scope>NUCLEOTIDE SEQUENCE [LARGE SCALE GENOMIC DNA]</scope>
    <source>
        <strain evidence="3 4">DSM 14698</strain>
    </source>
</reference>
<feature type="region of interest" description="Disordered" evidence="1">
    <location>
        <begin position="1"/>
        <end position="46"/>
    </location>
</feature>
<protein>
    <recommendedName>
        <fullName evidence="2">Tox-REase-5 domain-containing protein</fullName>
    </recommendedName>
</protein>
<name>A0A848M0V4_9BACT</name>
<dbReference type="AlphaFoldDB" id="A0A848M0V4"/>
<evidence type="ECO:0000313" key="3">
    <source>
        <dbReference type="EMBL" id="NMO23481.1"/>
    </source>
</evidence>
<feature type="domain" description="Tox-REase-5" evidence="2">
    <location>
        <begin position="38"/>
        <end position="124"/>
    </location>
</feature>
<proteinExistence type="predicted"/>